<proteinExistence type="inferred from homology"/>
<evidence type="ECO:0000256" key="4">
    <source>
        <dbReference type="ARBA" id="ARBA00030619"/>
    </source>
</evidence>
<dbReference type="PANTHER" id="PTHR43707:SF1">
    <property type="entry name" value="HISTIDINE--TRNA LIGASE, MITOCHONDRIAL-RELATED"/>
    <property type="match status" value="1"/>
</dbReference>
<feature type="compositionally biased region" description="Acidic residues" evidence="6">
    <location>
        <begin position="20"/>
        <end position="34"/>
    </location>
</feature>
<dbReference type="AlphaFoldDB" id="A0A5A8DB12"/>
<dbReference type="Pfam" id="PF13393">
    <property type="entry name" value="tRNA-synt_His"/>
    <property type="match status" value="1"/>
</dbReference>
<dbReference type="InterPro" id="IPR036621">
    <property type="entry name" value="Anticodon-bd_dom_sf"/>
</dbReference>
<feature type="compositionally biased region" description="Polar residues" evidence="6">
    <location>
        <begin position="526"/>
        <end position="545"/>
    </location>
</feature>
<accession>A0A5A8DB12</accession>
<dbReference type="GO" id="GO:0005524">
    <property type="term" value="F:ATP binding"/>
    <property type="evidence" value="ECO:0007669"/>
    <property type="project" value="InterPro"/>
</dbReference>
<evidence type="ECO:0000313" key="8">
    <source>
        <dbReference type="EMBL" id="KAA0161470.1"/>
    </source>
</evidence>
<dbReference type="InterPro" id="IPR041715">
    <property type="entry name" value="HisRS-like_core"/>
</dbReference>
<dbReference type="PANTHER" id="PTHR43707">
    <property type="entry name" value="HISTIDYL-TRNA SYNTHETASE"/>
    <property type="match status" value="1"/>
</dbReference>
<feature type="region of interest" description="Disordered" evidence="6">
    <location>
        <begin position="1"/>
        <end position="40"/>
    </location>
</feature>
<sequence>MPEARAETDGAKDGAKDGAAAEEEEEEEVEEEEGAWVTVAPNGARTLQRVRTAVDASSGALVTVRLDPCPVADPRAAAAAARRDAAAVRQMDMPMPRYRRARETLRLRLLQQRLAQEHDAERRQLLGGPWTGADVDDVATPATALGLAAMAAPLPAPAHAREAAELLKVREGQAAASAERREAEAKEADDADSEDDGGGVAQDGLGESGEGASAGNNSGVDPELARWVLGWADGAGRVGRVVVVQFPDGRVLVRHGDGTLIACEPGSFTPAQKSSLERLFAAAAAGSTAQLPAEVGDHPTGDSAPAAAPAPAPPLPWTKLPVGLAMAAGAGGAPRPRRVVVASPGSMATLELNPAYHEAAMRHAAGLPVKLAGSGMQTRLTVCTPDNAVVSADYDPSVTARVPARVRLLRRDGARMTLLSTGRLTFRPADAPGVPEEEAEAAAAAAAAAGAASSVASQLQGRAAAEAQPSSEAAAGVYAFALGTGEMEMLDAEQSFFAVGPHGETVVDVAGAALASASPTRRAGHSGNTVLGSSQRRWASGQSSRPVKGMRDLHGEDMASLAAVRAAFWDTVGLYGFEEWQTPILESSGVFTGSLGADSDVVAKEMFRFSTLGGEDVCMRPEGTAAIMRAAVRAGMAASGRAVRAAYLGPMFRYERPQRGRYRQFTQCGVELLGDPSVEADAEAIAAALDFLREAGVPPSGSRLELQLNSLGDDESRRSHAAALTAYLERHRSELSAESVARLNRGSCLRVLDSKHPGDQAVAASAPRTLDHLSAASGARHARLEALLERLGVDCVVPAPSLVRGLDYYKECVFEAVLRPTELGEGPCGDGSAGDWAGAAPAADAEAAGLAASRVGTVLAGGRYDGLTQRFGAPSLPGIGWAAGADRVALLGGTRANVHQWRPSVAVLVLGDGEAQGSAACGAAAVARQALKAAGAAAGSSVSLQAGTGTKVGARLAAAARAGATHAIIVGEDEVREGSIVVRHLASRAQQRVETTAAAIGAALLHVGSQ</sequence>
<evidence type="ECO:0000256" key="3">
    <source>
        <dbReference type="ARBA" id="ARBA00022741"/>
    </source>
</evidence>
<dbReference type="InterPro" id="IPR004154">
    <property type="entry name" value="Anticodon-bd"/>
</dbReference>
<comment type="catalytic activity">
    <reaction evidence="5">
        <text>tRNA(His) + L-histidine + ATP = L-histidyl-tRNA(His) + AMP + diphosphate + H(+)</text>
        <dbReference type="Rhea" id="RHEA:17313"/>
        <dbReference type="Rhea" id="RHEA-COMP:9665"/>
        <dbReference type="Rhea" id="RHEA-COMP:9689"/>
        <dbReference type="ChEBI" id="CHEBI:15378"/>
        <dbReference type="ChEBI" id="CHEBI:30616"/>
        <dbReference type="ChEBI" id="CHEBI:33019"/>
        <dbReference type="ChEBI" id="CHEBI:57595"/>
        <dbReference type="ChEBI" id="CHEBI:78442"/>
        <dbReference type="ChEBI" id="CHEBI:78527"/>
        <dbReference type="ChEBI" id="CHEBI:456215"/>
        <dbReference type="EC" id="6.1.1.21"/>
    </reaction>
</comment>
<name>A0A5A8DB12_CAFRO</name>
<dbReference type="HAMAP" id="MF_00127">
    <property type="entry name" value="His_tRNA_synth"/>
    <property type="match status" value="1"/>
</dbReference>
<feature type="region of interest" description="Disordered" evidence="6">
    <location>
        <begin position="517"/>
        <end position="549"/>
    </location>
</feature>
<dbReference type="Gene3D" id="3.40.50.800">
    <property type="entry name" value="Anticodon-binding domain"/>
    <property type="match status" value="1"/>
</dbReference>
<reference evidence="8 9" key="1">
    <citation type="submission" date="2019-07" db="EMBL/GenBank/DDBJ databases">
        <title>Genomes of Cafeteria roenbergensis.</title>
        <authorList>
            <person name="Fischer M.G."/>
            <person name="Hackl T."/>
            <person name="Roman M."/>
        </authorList>
    </citation>
    <scope>NUCLEOTIDE SEQUENCE [LARGE SCALE GENOMIC DNA]</scope>
    <source>
        <strain evidence="8 9">Cflag</strain>
    </source>
</reference>
<evidence type="ECO:0000256" key="1">
    <source>
        <dbReference type="ARBA" id="ARBA00008226"/>
    </source>
</evidence>
<dbReference type="Gene3D" id="3.30.930.10">
    <property type="entry name" value="Bira Bifunctional Protein, Domain 2"/>
    <property type="match status" value="1"/>
</dbReference>
<dbReference type="Pfam" id="PF03129">
    <property type="entry name" value="HGTP_anticodon"/>
    <property type="match status" value="1"/>
</dbReference>
<dbReference type="SUPFAM" id="SSF52954">
    <property type="entry name" value="Class II aaRS ABD-related"/>
    <property type="match status" value="1"/>
</dbReference>
<keyword evidence="3" id="KW-0547">Nucleotide-binding</keyword>
<evidence type="ECO:0000313" key="9">
    <source>
        <dbReference type="Proteomes" id="UP000325113"/>
    </source>
</evidence>
<comment type="caution">
    <text evidence="8">The sequence shown here is derived from an EMBL/GenBank/DDBJ whole genome shotgun (WGS) entry which is preliminary data.</text>
</comment>
<dbReference type="GO" id="GO:0005737">
    <property type="term" value="C:cytoplasm"/>
    <property type="evidence" value="ECO:0007669"/>
    <property type="project" value="InterPro"/>
</dbReference>
<evidence type="ECO:0000256" key="2">
    <source>
        <dbReference type="ARBA" id="ARBA00012815"/>
    </source>
</evidence>
<organism evidence="8 9">
    <name type="scientific">Cafeteria roenbergensis</name>
    <name type="common">Marine flagellate</name>
    <dbReference type="NCBI Taxonomy" id="33653"/>
    <lineage>
        <taxon>Eukaryota</taxon>
        <taxon>Sar</taxon>
        <taxon>Stramenopiles</taxon>
        <taxon>Bigyra</taxon>
        <taxon>Opalozoa</taxon>
        <taxon>Bicosoecida</taxon>
        <taxon>Cafeteriaceae</taxon>
        <taxon>Cafeteria</taxon>
    </lineage>
</organism>
<dbReference type="EMBL" id="VLTM01000035">
    <property type="protein sequence ID" value="KAA0161470.1"/>
    <property type="molecule type" value="Genomic_DNA"/>
</dbReference>
<dbReference type="CDD" id="cd00773">
    <property type="entry name" value="HisRS-like_core"/>
    <property type="match status" value="1"/>
</dbReference>
<gene>
    <name evidence="8" type="ORF">FNF31_03753</name>
</gene>
<dbReference type="GO" id="GO:0006427">
    <property type="term" value="P:histidyl-tRNA aminoacylation"/>
    <property type="evidence" value="ECO:0007669"/>
    <property type="project" value="InterPro"/>
</dbReference>
<evidence type="ECO:0000256" key="5">
    <source>
        <dbReference type="ARBA" id="ARBA00047639"/>
    </source>
</evidence>
<evidence type="ECO:0000256" key="6">
    <source>
        <dbReference type="SAM" id="MobiDB-lite"/>
    </source>
</evidence>
<feature type="compositionally biased region" description="Gly residues" evidence="6">
    <location>
        <begin position="198"/>
        <end position="209"/>
    </location>
</feature>
<feature type="domain" description="Aminoacyl-transfer RNA synthetases class-II family profile" evidence="7">
    <location>
        <begin position="564"/>
        <end position="903"/>
    </location>
</feature>
<dbReference type="InterPro" id="IPR006195">
    <property type="entry name" value="aa-tRNA-synth_II"/>
</dbReference>
<dbReference type="InterPro" id="IPR045864">
    <property type="entry name" value="aa-tRNA-synth_II/BPL/LPL"/>
</dbReference>
<evidence type="ECO:0000259" key="7">
    <source>
        <dbReference type="PROSITE" id="PS50862"/>
    </source>
</evidence>
<feature type="compositionally biased region" description="Low complexity" evidence="6">
    <location>
        <begin position="210"/>
        <end position="219"/>
    </location>
</feature>
<dbReference type="EC" id="6.1.1.21" evidence="2"/>
<comment type="similarity">
    <text evidence="1">Belongs to the class-II aminoacyl-tRNA synthetase family.</text>
</comment>
<dbReference type="SUPFAM" id="SSF55681">
    <property type="entry name" value="Class II aaRS and biotin synthetases"/>
    <property type="match status" value="1"/>
</dbReference>
<dbReference type="NCBIfam" id="TIGR00442">
    <property type="entry name" value="hisS"/>
    <property type="match status" value="1"/>
</dbReference>
<protein>
    <recommendedName>
        <fullName evidence="2">histidine--tRNA ligase</fullName>
        <ecNumber evidence="2">6.1.1.21</ecNumber>
    </recommendedName>
    <alternativeName>
        <fullName evidence="4">Histidyl-tRNA synthetase</fullName>
    </alternativeName>
</protein>
<dbReference type="GO" id="GO:0004821">
    <property type="term" value="F:histidine-tRNA ligase activity"/>
    <property type="evidence" value="ECO:0007669"/>
    <property type="project" value="UniProtKB-EC"/>
</dbReference>
<dbReference type="InterPro" id="IPR004516">
    <property type="entry name" value="HisRS/HisZ"/>
</dbReference>
<dbReference type="PROSITE" id="PS50862">
    <property type="entry name" value="AA_TRNA_LIGASE_II"/>
    <property type="match status" value="1"/>
</dbReference>
<dbReference type="Proteomes" id="UP000325113">
    <property type="component" value="Unassembled WGS sequence"/>
</dbReference>
<feature type="region of interest" description="Disordered" evidence="6">
    <location>
        <begin position="171"/>
        <end position="219"/>
    </location>
</feature>
<feature type="compositionally biased region" description="Basic and acidic residues" evidence="6">
    <location>
        <begin position="1"/>
        <end position="16"/>
    </location>
</feature>
<feature type="compositionally biased region" description="Basic and acidic residues" evidence="6">
    <location>
        <begin position="178"/>
        <end position="188"/>
    </location>
</feature>
<dbReference type="InterPro" id="IPR015807">
    <property type="entry name" value="His-tRNA-ligase"/>
</dbReference>